<gene>
    <name evidence="2" type="ORF">OE104_09445</name>
</gene>
<evidence type="ECO:0000313" key="3">
    <source>
        <dbReference type="Proteomes" id="UP001164718"/>
    </source>
</evidence>
<dbReference type="EMBL" id="CP106878">
    <property type="protein sequence ID" value="WAA08834.1"/>
    <property type="molecule type" value="Genomic_DNA"/>
</dbReference>
<evidence type="ECO:0000313" key="2">
    <source>
        <dbReference type="EMBL" id="WAA08834.1"/>
    </source>
</evidence>
<proteinExistence type="predicted"/>
<evidence type="ECO:0000256" key="1">
    <source>
        <dbReference type="SAM" id="Coils"/>
    </source>
</evidence>
<protein>
    <submittedName>
        <fullName evidence="2">Uncharacterized protein</fullName>
    </submittedName>
</protein>
<reference evidence="2" key="1">
    <citation type="submission" date="2022-09" db="EMBL/GenBank/DDBJ databases">
        <title>Complete Genomes of Fervidibacillus albus and Fervidibacillus halotolerans isolated from tidal flat sediments.</title>
        <authorList>
            <person name="Kwon K.K."/>
            <person name="Yang S.-H."/>
            <person name="Park M.J."/>
            <person name="Oh H.-M."/>
        </authorList>
    </citation>
    <scope>NUCLEOTIDE SEQUENCE</scope>
    <source>
        <strain evidence="2">MEBiC13591</strain>
    </source>
</reference>
<keyword evidence="1" id="KW-0175">Coiled coil</keyword>
<feature type="coiled-coil region" evidence="1">
    <location>
        <begin position="16"/>
        <end position="43"/>
    </location>
</feature>
<sequence length="86" mass="10608">MKNYEKQTEKILNRWKKGLEQKINDLNENLEKLKYHLSTLDKNNEYYQELKEIFEMQIHSTSKELQEYHNTREQIDLLSKDEMQSE</sequence>
<dbReference type="KEGG" id="faf:OE104_09445"/>
<accession>A0A9E8RV12</accession>
<dbReference type="AlphaFoldDB" id="A0A9E8RV12"/>
<dbReference type="RefSeq" id="WP_275416616.1">
    <property type="nucleotide sequence ID" value="NZ_CP106878.1"/>
</dbReference>
<dbReference type="Proteomes" id="UP001164718">
    <property type="component" value="Chromosome"/>
</dbReference>
<name>A0A9E8RV12_9BACI</name>
<keyword evidence="3" id="KW-1185">Reference proteome</keyword>
<organism evidence="2 3">
    <name type="scientific">Fervidibacillus albus</name>
    <dbReference type="NCBI Taxonomy" id="2980026"/>
    <lineage>
        <taxon>Bacteria</taxon>
        <taxon>Bacillati</taxon>
        <taxon>Bacillota</taxon>
        <taxon>Bacilli</taxon>
        <taxon>Bacillales</taxon>
        <taxon>Bacillaceae</taxon>
        <taxon>Fervidibacillus</taxon>
    </lineage>
</organism>